<dbReference type="InterPro" id="IPR032801">
    <property type="entry name" value="PXL2A/B/C"/>
</dbReference>
<gene>
    <name evidence="1" type="ORF">HNR02_000905</name>
</gene>
<keyword evidence="2" id="KW-1185">Reference proteome</keyword>
<organism evidence="1 2">
    <name type="scientific">Amycolatopsis endophytica</name>
    <dbReference type="NCBI Taxonomy" id="860233"/>
    <lineage>
        <taxon>Bacteria</taxon>
        <taxon>Bacillati</taxon>
        <taxon>Actinomycetota</taxon>
        <taxon>Actinomycetes</taxon>
        <taxon>Pseudonocardiales</taxon>
        <taxon>Pseudonocardiaceae</taxon>
        <taxon>Amycolatopsis</taxon>
    </lineage>
</organism>
<proteinExistence type="predicted"/>
<sequence length="175" mass="19616">MRVDERELVTVTGERVPVPDPERLVHLQFRRFAGCPVCNLHLRSVVRRHDEIVAAGIREVVFFHSPEDELRDHGLPFAVIADPGRRHYREFGVESGRRALLDPRAWGAIVRGSALTLVGKYRPPAVKQEGGRLGLPADFLVDPGGHVLAHKYGEHADDQWSVDELLALARTEAVR</sequence>
<comment type="caution">
    <text evidence="1">The sequence shown here is derived from an EMBL/GenBank/DDBJ whole genome shotgun (WGS) entry which is preliminary data.</text>
</comment>
<name>A0A853AY49_9PSEU</name>
<dbReference type="CDD" id="cd02970">
    <property type="entry name" value="PRX_like2"/>
    <property type="match status" value="1"/>
</dbReference>
<accession>A0A853AY49</accession>
<dbReference type="EMBL" id="JACCFK010000001">
    <property type="protein sequence ID" value="NYI87582.1"/>
    <property type="molecule type" value="Genomic_DNA"/>
</dbReference>
<dbReference type="Pfam" id="PF13911">
    <property type="entry name" value="AhpC-TSA_2"/>
    <property type="match status" value="1"/>
</dbReference>
<dbReference type="Gene3D" id="3.40.30.10">
    <property type="entry name" value="Glutaredoxin"/>
    <property type="match status" value="1"/>
</dbReference>
<dbReference type="RefSeq" id="WP_179771959.1">
    <property type="nucleotide sequence ID" value="NZ_JACCFK010000001.1"/>
</dbReference>
<dbReference type="AlphaFoldDB" id="A0A853AY49"/>
<dbReference type="SUPFAM" id="SSF52833">
    <property type="entry name" value="Thioredoxin-like"/>
    <property type="match status" value="1"/>
</dbReference>
<evidence type="ECO:0000313" key="1">
    <source>
        <dbReference type="EMBL" id="NYI87582.1"/>
    </source>
</evidence>
<dbReference type="Proteomes" id="UP000549616">
    <property type="component" value="Unassembled WGS sequence"/>
</dbReference>
<evidence type="ECO:0000313" key="2">
    <source>
        <dbReference type="Proteomes" id="UP000549616"/>
    </source>
</evidence>
<protein>
    <submittedName>
        <fullName evidence="1">Peroxiredoxin</fullName>
    </submittedName>
</protein>
<dbReference type="InterPro" id="IPR036249">
    <property type="entry name" value="Thioredoxin-like_sf"/>
</dbReference>
<reference evidence="1 2" key="1">
    <citation type="submission" date="2020-07" db="EMBL/GenBank/DDBJ databases">
        <title>Sequencing the genomes of 1000 actinobacteria strains.</title>
        <authorList>
            <person name="Klenk H.-P."/>
        </authorList>
    </citation>
    <scope>NUCLEOTIDE SEQUENCE [LARGE SCALE GENOMIC DNA]</scope>
    <source>
        <strain evidence="1 2">DSM 104006</strain>
    </source>
</reference>